<keyword evidence="3" id="KW-0812">Transmembrane</keyword>
<evidence type="ECO:0000256" key="3">
    <source>
        <dbReference type="SAM" id="Phobius"/>
    </source>
</evidence>
<dbReference type="InterPro" id="IPR023365">
    <property type="entry name" value="Sortase_dom-sf"/>
</dbReference>
<evidence type="ECO:0000313" key="5">
    <source>
        <dbReference type="Proteomes" id="UP001183202"/>
    </source>
</evidence>
<feature type="compositionally biased region" description="Basic and acidic residues" evidence="2">
    <location>
        <begin position="13"/>
        <end position="22"/>
    </location>
</feature>
<dbReference type="CDD" id="cd05829">
    <property type="entry name" value="Sortase_F"/>
    <property type="match status" value="1"/>
</dbReference>
<comment type="caution">
    <text evidence="4">The sequence shown here is derived from an EMBL/GenBank/DDBJ whole genome shotgun (WGS) entry which is preliminary data.</text>
</comment>
<keyword evidence="3" id="KW-0472">Membrane</keyword>
<keyword evidence="5" id="KW-1185">Reference proteome</keyword>
<dbReference type="InterPro" id="IPR042001">
    <property type="entry name" value="Sortase_F"/>
</dbReference>
<accession>A0ABU2NEZ8</accession>
<feature type="transmembrane region" description="Helical" evidence="3">
    <location>
        <begin position="27"/>
        <end position="50"/>
    </location>
</feature>
<gene>
    <name evidence="4" type="ORF">RM445_16795</name>
</gene>
<sequence length="231" mass="23284">MDDEGPASADVIDGDRPPAESRPRRHVGFGVGVAVAVGVVVAVVGAGTAVGGPGPAPAPIAATSRVHSALDPMPVQAASAPTAAMLRATAVHLPTLGVDSTLVDLDVGADGVLVPPVDPDVAGWYRRGAAPGEQGPAVIAGHVDSRSGPAVFSRLDELAPGDPVEVDRSDGKAFAYRVVSVESHPKTAFPTALVYGPAPGSVLRLITCGGVFDPHSRHYRDNVVVTAVAVP</sequence>
<protein>
    <submittedName>
        <fullName evidence="4">Class F sortase</fullName>
    </submittedName>
</protein>
<reference evidence="5" key="1">
    <citation type="submission" date="2023-07" db="EMBL/GenBank/DDBJ databases">
        <title>30 novel species of actinomycetes from the DSMZ collection.</title>
        <authorList>
            <person name="Nouioui I."/>
        </authorList>
    </citation>
    <scope>NUCLEOTIDE SEQUENCE [LARGE SCALE GENOMIC DNA]</scope>
    <source>
        <strain evidence="5">DSM 45834</strain>
    </source>
</reference>
<evidence type="ECO:0000256" key="2">
    <source>
        <dbReference type="SAM" id="MobiDB-lite"/>
    </source>
</evidence>
<dbReference type="Pfam" id="PF04203">
    <property type="entry name" value="Sortase"/>
    <property type="match status" value="1"/>
</dbReference>
<keyword evidence="3" id="KW-1133">Transmembrane helix</keyword>
<dbReference type="InterPro" id="IPR005754">
    <property type="entry name" value="Sortase"/>
</dbReference>
<dbReference type="Proteomes" id="UP001183202">
    <property type="component" value="Unassembled WGS sequence"/>
</dbReference>
<dbReference type="SUPFAM" id="SSF63817">
    <property type="entry name" value="Sortase"/>
    <property type="match status" value="1"/>
</dbReference>
<feature type="region of interest" description="Disordered" evidence="2">
    <location>
        <begin position="1"/>
        <end position="24"/>
    </location>
</feature>
<organism evidence="4 5">
    <name type="scientific">Pseudonocardia charpentierae</name>
    <dbReference type="NCBI Taxonomy" id="3075545"/>
    <lineage>
        <taxon>Bacteria</taxon>
        <taxon>Bacillati</taxon>
        <taxon>Actinomycetota</taxon>
        <taxon>Actinomycetes</taxon>
        <taxon>Pseudonocardiales</taxon>
        <taxon>Pseudonocardiaceae</taxon>
        <taxon>Pseudonocardia</taxon>
    </lineage>
</organism>
<dbReference type="RefSeq" id="WP_311557374.1">
    <property type="nucleotide sequence ID" value="NZ_JAVREJ010000011.1"/>
</dbReference>
<dbReference type="EMBL" id="JAVREJ010000011">
    <property type="protein sequence ID" value="MDT0351189.1"/>
    <property type="molecule type" value="Genomic_DNA"/>
</dbReference>
<keyword evidence="1" id="KW-0378">Hydrolase</keyword>
<proteinExistence type="predicted"/>
<evidence type="ECO:0000313" key="4">
    <source>
        <dbReference type="EMBL" id="MDT0351189.1"/>
    </source>
</evidence>
<evidence type="ECO:0000256" key="1">
    <source>
        <dbReference type="ARBA" id="ARBA00022801"/>
    </source>
</evidence>
<dbReference type="Gene3D" id="2.40.260.10">
    <property type="entry name" value="Sortase"/>
    <property type="match status" value="1"/>
</dbReference>
<dbReference type="NCBIfam" id="NF033748">
    <property type="entry name" value="class_F_sortase"/>
    <property type="match status" value="1"/>
</dbReference>
<name>A0ABU2NEZ8_9PSEU</name>